<feature type="compositionally biased region" description="Low complexity" evidence="1">
    <location>
        <begin position="18"/>
        <end position="28"/>
    </location>
</feature>
<dbReference type="Proteomes" id="UP001175353">
    <property type="component" value="Unassembled WGS sequence"/>
</dbReference>
<evidence type="ECO:0000313" key="3">
    <source>
        <dbReference type="Proteomes" id="UP001175353"/>
    </source>
</evidence>
<evidence type="ECO:0000256" key="1">
    <source>
        <dbReference type="SAM" id="MobiDB-lite"/>
    </source>
</evidence>
<proteinExistence type="predicted"/>
<reference evidence="2" key="1">
    <citation type="submission" date="2023-06" db="EMBL/GenBank/DDBJ databases">
        <title>Black Yeasts Isolated from many extreme environments.</title>
        <authorList>
            <person name="Coleine C."/>
            <person name="Stajich J.E."/>
            <person name="Selbmann L."/>
        </authorList>
    </citation>
    <scope>NUCLEOTIDE SEQUENCE</scope>
    <source>
        <strain evidence="2">CCFEE 5200</strain>
    </source>
</reference>
<organism evidence="2 3">
    <name type="scientific">Friedmanniomyces endolithicus</name>
    <dbReference type="NCBI Taxonomy" id="329885"/>
    <lineage>
        <taxon>Eukaryota</taxon>
        <taxon>Fungi</taxon>
        <taxon>Dikarya</taxon>
        <taxon>Ascomycota</taxon>
        <taxon>Pezizomycotina</taxon>
        <taxon>Dothideomycetes</taxon>
        <taxon>Dothideomycetidae</taxon>
        <taxon>Mycosphaerellales</taxon>
        <taxon>Teratosphaeriaceae</taxon>
        <taxon>Friedmanniomyces</taxon>
    </lineage>
</organism>
<dbReference type="EMBL" id="JAUJLE010000221">
    <property type="protein sequence ID" value="KAK0967157.1"/>
    <property type="molecule type" value="Genomic_DNA"/>
</dbReference>
<sequence length="189" mass="20103">MLVLVTRAQRKAAEKAARPAVSAAAQASGTHDESSRAFDASETPTSVADDTHLRSAAKPTSAGTAPPSKKRGTSAGEACRLSRRLVTPAQYPESDVRSTPLLAKPHITTSDAATPQTSPQETYLFAAPFLRPIAPPSLATPDILPSGLSTEARPQEPKVPQFKCYELGGSKRQMWAKKRAAQKARGMKK</sequence>
<accession>A0AAN6K6B3</accession>
<protein>
    <submittedName>
        <fullName evidence="2">Uncharacterized protein</fullName>
    </submittedName>
</protein>
<dbReference type="AlphaFoldDB" id="A0AAN6K6B3"/>
<gene>
    <name evidence="2" type="ORF">LTR91_017254</name>
</gene>
<feature type="region of interest" description="Disordered" evidence="1">
    <location>
        <begin position="1"/>
        <end position="103"/>
    </location>
</feature>
<evidence type="ECO:0000313" key="2">
    <source>
        <dbReference type="EMBL" id="KAK0967157.1"/>
    </source>
</evidence>
<feature type="region of interest" description="Disordered" evidence="1">
    <location>
        <begin position="141"/>
        <end position="161"/>
    </location>
</feature>
<name>A0AAN6K6B3_9PEZI</name>
<keyword evidence="3" id="KW-1185">Reference proteome</keyword>
<comment type="caution">
    <text evidence="2">The sequence shown here is derived from an EMBL/GenBank/DDBJ whole genome shotgun (WGS) entry which is preliminary data.</text>
</comment>